<evidence type="ECO:0000313" key="2">
    <source>
        <dbReference type="EMBL" id="KIM37213.1"/>
    </source>
</evidence>
<reference evidence="3" key="2">
    <citation type="submission" date="2015-01" db="EMBL/GenBank/DDBJ databases">
        <title>Evolutionary Origins and Diversification of the Mycorrhizal Mutualists.</title>
        <authorList>
            <consortium name="DOE Joint Genome Institute"/>
            <consortium name="Mycorrhizal Genomics Consortium"/>
            <person name="Kohler A."/>
            <person name="Kuo A."/>
            <person name="Nagy L.G."/>
            <person name="Floudas D."/>
            <person name="Copeland A."/>
            <person name="Barry K.W."/>
            <person name="Cichocki N."/>
            <person name="Veneault-Fourrey C."/>
            <person name="LaButti K."/>
            <person name="Lindquist E.A."/>
            <person name="Lipzen A."/>
            <person name="Lundell T."/>
            <person name="Morin E."/>
            <person name="Murat C."/>
            <person name="Riley R."/>
            <person name="Ohm R."/>
            <person name="Sun H."/>
            <person name="Tunlid A."/>
            <person name="Henrissat B."/>
            <person name="Grigoriev I.V."/>
            <person name="Hibbett D.S."/>
            <person name="Martin F."/>
        </authorList>
    </citation>
    <scope>NUCLEOTIDE SEQUENCE [LARGE SCALE GENOMIC DNA]</scope>
    <source>
        <strain evidence="3">h7</strain>
    </source>
</reference>
<proteinExistence type="predicted"/>
<sequence length="66" mass="7910">MRREDIQREWVYFRHFRVDSGIELTQAGLPISRNKPVLSIKINKERKKENKGTRSSQFLLAHPQFQ</sequence>
<feature type="region of interest" description="Disordered" evidence="1">
    <location>
        <begin position="43"/>
        <end position="66"/>
    </location>
</feature>
<protein>
    <submittedName>
        <fullName evidence="2">Uncharacterized protein</fullName>
    </submittedName>
</protein>
<organism evidence="2 3">
    <name type="scientific">Hebeloma cylindrosporum</name>
    <dbReference type="NCBI Taxonomy" id="76867"/>
    <lineage>
        <taxon>Eukaryota</taxon>
        <taxon>Fungi</taxon>
        <taxon>Dikarya</taxon>
        <taxon>Basidiomycota</taxon>
        <taxon>Agaricomycotina</taxon>
        <taxon>Agaricomycetes</taxon>
        <taxon>Agaricomycetidae</taxon>
        <taxon>Agaricales</taxon>
        <taxon>Agaricineae</taxon>
        <taxon>Hymenogastraceae</taxon>
        <taxon>Hebeloma</taxon>
    </lineage>
</organism>
<dbReference type="HOGENOM" id="CLU_2831465_0_0_1"/>
<dbReference type="AlphaFoldDB" id="A0A0C2XH82"/>
<dbReference type="Proteomes" id="UP000053424">
    <property type="component" value="Unassembled WGS sequence"/>
</dbReference>
<evidence type="ECO:0000256" key="1">
    <source>
        <dbReference type="SAM" id="MobiDB-lite"/>
    </source>
</evidence>
<reference evidence="2 3" key="1">
    <citation type="submission" date="2014-04" db="EMBL/GenBank/DDBJ databases">
        <authorList>
            <consortium name="DOE Joint Genome Institute"/>
            <person name="Kuo A."/>
            <person name="Gay G."/>
            <person name="Dore J."/>
            <person name="Kohler A."/>
            <person name="Nagy L.G."/>
            <person name="Floudas D."/>
            <person name="Copeland A."/>
            <person name="Barry K.W."/>
            <person name="Cichocki N."/>
            <person name="Veneault-Fourrey C."/>
            <person name="LaButti K."/>
            <person name="Lindquist E.A."/>
            <person name="Lipzen A."/>
            <person name="Lundell T."/>
            <person name="Morin E."/>
            <person name="Murat C."/>
            <person name="Sun H."/>
            <person name="Tunlid A."/>
            <person name="Henrissat B."/>
            <person name="Grigoriev I.V."/>
            <person name="Hibbett D.S."/>
            <person name="Martin F."/>
            <person name="Nordberg H.P."/>
            <person name="Cantor M.N."/>
            <person name="Hua S.X."/>
        </authorList>
    </citation>
    <scope>NUCLEOTIDE SEQUENCE [LARGE SCALE GENOMIC DNA]</scope>
    <source>
        <strain evidence="3">h7</strain>
    </source>
</reference>
<name>A0A0C2XH82_HEBCY</name>
<evidence type="ECO:0000313" key="3">
    <source>
        <dbReference type="Proteomes" id="UP000053424"/>
    </source>
</evidence>
<feature type="compositionally biased region" description="Basic and acidic residues" evidence="1">
    <location>
        <begin position="43"/>
        <end position="52"/>
    </location>
</feature>
<gene>
    <name evidence="2" type="ORF">M413DRAFT_448708</name>
</gene>
<accession>A0A0C2XH82</accession>
<dbReference type="EMBL" id="KN831799">
    <property type="protein sequence ID" value="KIM37213.1"/>
    <property type="molecule type" value="Genomic_DNA"/>
</dbReference>
<keyword evidence="3" id="KW-1185">Reference proteome</keyword>